<dbReference type="InterPro" id="IPR002925">
    <property type="entry name" value="Dienelactn_hydro"/>
</dbReference>
<reference evidence="2" key="1">
    <citation type="journal article" date="2023" name="Access Microbiol">
        <title>De-novo genome assembly for Akanthomyces muscarius, a biocontrol agent of insect agricultural pests.</title>
        <authorList>
            <person name="Erdos Z."/>
            <person name="Studholme D.J."/>
            <person name="Raymond B."/>
            <person name="Sharma M."/>
        </authorList>
    </citation>
    <scope>NUCLEOTIDE SEQUENCE</scope>
    <source>
        <strain evidence="2">Ve6</strain>
    </source>
</reference>
<dbReference type="KEGG" id="amus:LMH87_000253"/>
<gene>
    <name evidence="2" type="ORF">LMH87_000253</name>
</gene>
<dbReference type="RefSeq" id="XP_056055107.1">
    <property type="nucleotide sequence ID" value="XM_056198128.1"/>
</dbReference>
<dbReference type="InterPro" id="IPR029058">
    <property type="entry name" value="AB_hydrolase_fold"/>
</dbReference>
<comment type="caution">
    <text evidence="2">The sequence shown here is derived from an EMBL/GenBank/DDBJ whole genome shotgun (WGS) entry which is preliminary data.</text>
</comment>
<accession>A0A9W8UKY2</accession>
<dbReference type="GO" id="GO:0016787">
    <property type="term" value="F:hydrolase activity"/>
    <property type="evidence" value="ECO:0007669"/>
    <property type="project" value="InterPro"/>
</dbReference>
<dbReference type="Gene3D" id="3.40.50.1820">
    <property type="entry name" value="alpha/beta hydrolase"/>
    <property type="match status" value="1"/>
</dbReference>
<dbReference type="AlphaFoldDB" id="A0A9W8UKY2"/>
<evidence type="ECO:0000259" key="1">
    <source>
        <dbReference type="Pfam" id="PF01738"/>
    </source>
</evidence>
<dbReference type="PANTHER" id="PTHR17630">
    <property type="entry name" value="DIENELACTONE HYDROLASE"/>
    <property type="match status" value="1"/>
</dbReference>
<keyword evidence="3" id="KW-1185">Reference proteome</keyword>
<evidence type="ECO:0000313" key="3">
    <source>
        <dbReference type="Proteomes" id="UP001144673"/>
    </source>
</evidence>
<sequence length="126" mass="13738">MMGFFEQLRKDEGETLPIGAAGFCWGGFTGHPSLLALPQDIEKIILPVSFAIGDKDNAISMKQAGTIASILEAKQGHAKGEVKIYENAGHGFCARADIKFKDVEKQATDAEDQCISWFNQHLKIKG</sequence>
<protein>
    <recommendedName>
        <fullName evidence="1">Dienelactone hydrolase domain-containing protein</fullName>
    </recommendedName>
</protein>
<dbReference type="SUPFAM" id="SSF53474">
    <property type="entry name" value="alpha/beta-Hydrolases"/>
    <property type="match status" value="1"/>
</dbReference>
<dbReference type="PANTHER" id="PTHR17630:SF105">
    <property type="entry name" value="DIENELACTONE HYDROLASE FAMILY PROTEIN (AFU_ORTHOLOGUE AFUA_4G08790)"/>
    <property type="match status" value="1"/>
</dbReference>
<name>A0A9W8UKY2_AKAMU</name>
<dbReference type="Pfam" id="PF01738">
    <property type="entry name" value="DLH"/>
    <property type="match status" value="1"/>
</dbReference>
<dbReference type="Proteomes" id="UP001144673">
    <property type="component" value="Chromosome 6"/>
</dbReference>
<evidence type="ECO:0000313" key="2">
    <source>
        <dbReference type="EMBL" id="KAJ4154983.1"/>
    </source>
</evidence>
<organism evidence="2 3">
    <name type="scientific">Akanthomyces muscarius</name>
    <name type="common">Entomopathogenic fungus</name>
    <name type="synonym">Lecanicillium muscarium</name>
    <dbReference type="NCBI Taxonomy" id="2231603"/>
    <lineage>
        <taxon>Eukaryota</taxon>
        <taxon>Fungi</taxon>
        <taxon>Dikarya</taxon>
        <taxon>Ascomycota</taxon>
        <taxon>Pezizomycotina</taxon>
        <taxon>Sordariomycetes</taxon>
        <taxon>Hypocreomycetidae</taxon>
        <taxon>Hypocreales</taxon>
        <taxon>Cordycipitaceae</taxon>
        <taxon>Akanthomyces</taxon>
    </lineage>
</organism>
<dbReference type="GeneID" id="80887412"/>
<dbReference type="EMBL" id="JAJHUN010000007">
    <property type="protein sequence ID" value="KAJ4154983.1"/>
    <property type="molecule type" value="Genomic_DNA"/>
</dbReference>
<feature type="domain" description="Dienelactone hydrolase" evidence="1">
    <location>
        <begin position="40"/>
        <end position="122"/>
    </location>
</feature>
<proteinExistence type="predicted"/>